<protein>
    <submittedName>
        <fullName evidence="1">Uncharacterized protein</fullName>
    </submittedName>
</protein>
<organism evidence="1 2">
    <name type="scientific">Glossina morsitans morsitans</name>
    <name type="common">Savannah tsetse fly</name>
    <dbReference type="NCBI Taxonomy" id="37546"/>
    <lineage>
        <taxon>Eukaryota</taxon>
        <taxon>Metazoa</taxon>
        <taxon>Ecdysozoa</taxon>
        <taxon>Arthropoda</taxon>
        <taxon>Hexapoda</taxon>
        <taxon>Insecta</taxon>
        <taxon>Pterygota</taxon>
        <taxon>Neoptera</taxon>
        <taxon>Endopterygota</taxon>
        <taxon>Diptera</taxon>
        <taxon>Brachycera</taxon>
        <taxon>Muscomorpha</taxon>
        <taxon>Hippoboscoidea</taxon>
        <taxon>Glossinidae</taxon>
        <taxon>Glossina</taxon>
    </lineage>
</organism>
<keyword evidence="2" id="KW-1185">Reference proteome</keyword>
<dbReference type="EMBL" id="CCAG010009032">
    <property type="status" value="NOT_ANNOTATED_CDS"/>
    <property type="molecule type" value="Genomic_DNA"/>
</dbReference>
<accession>A0A1B0G3K9</accession>
<dbReference type="EnsemblMetazoa" id="GMOY007908-RA">
    <property type="protein sequence ID" value="GMOY007908-PA"/>
    <property type="gene ID" value="GMOY007908"/>
</dbReference>
<evidence type="ECO:0000313" key="2">
    <source>
        <dbReference type="Proteomes" id="UP000092444"/>
    </source>
</evidence>
<sequence>MQPCAVKSAKTYLETVICEVSSHPLYSPNIAKYASSSKYHLLRRMSHGIVEQIFDSYKEADVDYWIASKELARFLPEIQMLLERA</sequence>
<name>A0A1B0G3K9_GLOMM</name>
<evidence type="ECO:0000313" key="1">
    <source>
        <dbReference type="EnsemblMetazoa" id="GMOY007908-PA"/>
    </source>
</evidence>
<proteinExistence type="predicted"/>
<dbReference type="Proteomes" id="UP000092444">
    <property type="component" value="Unassembled WGS sequence"/>
</dbReference>
<dbReference type="AlphaFoldDB" id="A0A1B0G3K9"/>
<dbReference type="STRING" id="37546.A0A1B0G3K9"/>
<reference evidence="1" key="1">
    <citation type="submission" date="2020-05" db="UniProtKB">
        <authorList>
            <consortium name="EnsemblMetazoa"/>
        </authorList>
    </citation>
    <scope>IDENTIFICATION</scope>
    <source>
        <strain evidence="1">Yale</strain>
    </source>
</reference>
<dbReference type="VEuPathDB" id="VectorBase:GMOY007908"/>